<gene>
    <name evidence="7" type="ORF">PG997_010792</name>
</gene>
<evidence type="ECO:0000313" key="8">
    <source>
        <dbReference type="Proteomes" id="UP001433268"/>
    </source>
</evidence>
<keyword evidence="8" id="KW-1185">Reference proteome</keyword>
<dbReference type="Proteomes" id="UP001433268">
    <property type="component" value="Unassembled WGS sequence"/>
</dbReference>
<proteinExistence type="predicted"/>
<dbReference type="PROSITE" id="PS51882">
    <property type="entry name" value="G_ALPHA"/>
    <property type="match status" value="1"/>
</dbReference>
<dbReference type="SUPFAM" id="SSF52540">
    <property type="entry name" value="P-loop containing nucleoside triphosphate hydrolases"/>
    <property type="match status" value="1"/>
</dbReference>
<keyword evidence="4" id="KW-0342">GTP-binding</keyword>
<evidence type="ECO:0000256" key="3">
    <source>
        <dbReference type="ARBA" id="ARBA00022842"/>
    </source>
</evidence>
<name>A0ABR1VH84_9PEZI</name>
<feature type="compositionally biased region" description="Low complexity" evidence="6">
    <location>
        <begin position="201"/>
        <end position="215"/>
    </location>
</feature>
<reference evidence="7 8" key="1">
    <citation type="submission" date="2023-01" db="EMBL/GenBank/DDBJ databases">
        <title>Analysis of 21 Apiospora genomes using comparative genomics revels a genus with tremendous synthesis potential of carbohydrate active enzymes and secondary metabolites.</title>
        <authorList>
            <person name="Sorensen T."/>
        </authorList>
    </citation>
    <scope>NUCLEOTIDE SEQUENCE [LARGE SCALE GENOMIC DNA]</scope>
    <source>
        <strain evidence="7 8">CBS 114990</strain>
    </source>
</reference>
<dbReference type="SMART" id="SM00275">
    <property type="entry name" value="G_alpha"/>
    <property type="match status" value="1"/>
</dbReference>
<dbReference type="EMBL" id="JAQQWN010000008">
    <property type="protein sequence ID" value="KAK8070589.1"/>
    <property type="molecule type" value="Genomic_DNA"/>
</dbReference>
<dbReference type="InterPro" id="IPR001019">
    <property type="entry name" value="Gprotein_alpha_su"/>
</dbReference>
<dbReference type="RefSeq" id="XP_066664397.1">
    <property type="nucleotide sequence ID" value="XM_066815107.1"/>
</dbReference>
<keyword evidence="2" id="KW-0547">Nucleotide-binding</keyword>
<dbReference type="Pfam" id="PF00503">
    <property type="entry name" value="G-alpha"/>
    <property type="match status" value="1"/>
</dbReference>
<evidence type="ECO:0000313" key="7">
    <source>
        <dbReference type="EMBL" id="KAK8070589.1"/>
    </source>
</evidence>
<feature type="region of interest" description="Disordered" evidence="6">
    <location>
        <begin position="365"/>
        <end position="400"/>
    </location>
</feature>
<dbReference type="GeneID" id="92048167"/>
<evidence type="ECO:0000256" key="2">
    <source>
        <dbReference type="ARBA" id="ARBA00022741"/>
    </source>
</evidence>
<keyword evidence="1" id="KW-0479">Metal-binding</keyword>
<feature type="compositionally biased region" description="Polar residues" evidence="6">
    <location>
        <begin position="382"/>
        <end position="391"/>
    </location>
</feature>
<evidence type="ECO:0000256" key="6">
    <source>
        <dbReference type="SAM" id="MobiDB-lite"/>
    </source>
</evidence>
<dbReference type="PANTHER" id="PTHR10218:SF369">
    <property type="entry name" value="GUANINE NUCLEOTIDE-BINDING PROTEIN ALPHA-2 SUBUNIT"/>
    <property type="match status" value="1"/>
</dbReference>
<comment type="caution">
    <text evidence="7">The sequence shown here is derived from an EMBL/GenBank/DDBJ whole genome shotgun (WGS) entry which is preliminary data.</text>
</comment>
<evidence type="ECO:0000256" key="1">
    <source>
        <dbReference type="ARBA" id="ARBA00022723"/>
    </source>
</evidence>
<accession>A0ABR1VH84</accession>
<dbReference type="InterPro" id="IPR027417">
    <property type="entry name" value="P-loop_NTPase"/>
</dbReference>
<dbReference type="InterPro" id="IPR011025">
    <property type="entry name" value="GproteinA_insert"/>
</dbReference>
<protein>
    <submittedName>
        <fullName evidence="7">Uncharacterized protein</fullName>
    </submittedName>
</protein>
<dbReference type="Gene3D" id="1.10.400.10">
    <property type="entry name" value="GI Alpha 1, domain 2-like"/>
    <property type="match status" value="1"/>
</dbReference>
<dbReference type="PANTHER" id="PTHR10218">
    <property type="entry name" value="GTP-BINDING PROTEIN ALPHA SUBUNIT"/>
    <property type="match status" value="1"/>
</dbReference>
<dbReference type="Gene3D" id="3.40.50.300">
    <property type="entry name" value="P-loop containing nucleotide triphosphate hydrolases"/>
    <property type="match status" value="1"/>
</dbReference>
<organism evidence="7 8">
    <name type="scientific">Apiospora hydei</name>
    <dbReference type="NCBI Taxonomy" id="1337664"/>
    <lineage>
        <taxon>Eukaryota</taxon>
        <taxon>Fungi</taxon>
        <taxon>Dikarya</taxon>
        <taxon>Ascomycota</taxon>
        <taxon>Pezizomycotina</taxon>
        <taxon>Sordariomycetes</taxon>
        <taxon>Xylariomycetidae</taxon>
        <taxon>Amphisphaeriales</taxon>
        <taxon>Apiosporaceae</taxon>
        <taxon>Apiospora</taxon>
    </lineage>
</organism>
<feature type="region of interest" description="Disordered" evidence="6">
    <location>
        <begin position="192"/>
        <end position="230"/>
    </location>
</feature>
<keyword evidence="5" id="KW-0807">Transducer</keyword>
<evidence type="ECO:0000256" key="4">
    <source>
        <dbReference type="ARBA" id="ARBA00023134"/>
    </source>
</evidence>
<evidence type="ECO:0000256" key="5">
    <source>
        <dbReference type="ARBA" id="ARBA00023224"/>
    </source>
</evidence>
<sequence length="858" mass="95973">MDPLTILTTASTLSSMLSALDRTISNTTEVRGHWQDADLTVLLLENQLATLRTALGQIKDWIDGFSASPVGFPELHSQLVMDLDRCLICCRLLIANVDSDVTQIHQNTVGSNNMPNKLLRLMRTRSLKKSQPMIQQQTTALMFLLGAFNAFHVVGNAPNTAYCCHIATKELLDQPQTKRALQAIEEDTSALFAPRYSDPNMSASSPSSSTAMTSPGFANTPRPSLKSDFSNGPVVSRIYETWIQNSTEAAPPYQPPTDPNWQRSLADVKEHHPVQNGESSAVAGRVNGHHSRGGRYSVLSPVINGDKFVAEPIPEQVQVEPNDKFILFPRDEDDGKIVVDSVETQEKFITTPTDTNEKYIVSGATPTSLESSDRFTDDMSESPFTPTSSRPGSWLAPARSNSVMSAKSKWKLLRKRREKSEDQKRSLAIDSALKEDYRKERQQQQYKALLFGSDSRLHILTAAKMLDKSRSYTSQELYDYRTTILKLVRRYTHKLIREMRQQQVNTHARYLWAYVEVLESYYNGGINDVDTGLPDELDERFYSALENILQDPHIASMVKPSPSATIAKEPKDSSWPRAAEYFFSSLRRITMPTYVPTGMDIIYATTFASTTGGITKTDIRERELGVDFLDIGGLTGKWKKWIHQFEEARFVVFVVDLEEYDKPEVMRDTMELLNAVVNSQWFAAASIILLLNVPPLWTVRNTANPRDNVNIPKAADEVLKGFQARNLERLFISPCSMTVDGGGEAAMQYILSAVKEAILIKALTTVDDTIISWSLVVVGFRPGIDTIHNPRLNGVGSPSEFPASVNGVAGPGFKKTRRLGYRENPDMKVRDPISRVDAVARCLMLWTVFKVGKRLAND</sequence>
<keyword evidence="3" id="KW-0460">Magnesium</keyword>
<dbReference type="SUPFAM" id="SSF47895">
    <property type="entry name" value="Transducin (alpha subunit), insertion domain"/>
    <property type="match status" value="1"/>
</dbReference>